<name>A0ACB0JGS3_TRIPR</name>
<evidence type="ECO:0000313" key="2">
    <source>
        <dbReference type="Proteomes" id="UP001177021"/>
    </source>
</evidence>
<dbReference type="EMBL" id="CASHSV030000034">
    <property type="protein sequence ID" value="CAJ2643460.1"/>
    <property type="molecule type" value="Genomic_DNA"/>
</dbReference>
<organism evidence="1 2">
    <name type="scientific">Trifolium pratense</name>
    <name type="common">Red clover</name>
    <dbReference type="NCBI Taxonomy" id="57577"/>
    <lineage>
        <taxon>Eukaryota</taxon>
        <taxon>Viridiplantae</taxon>
        <taxon>Streptophyta</taxon>
        <taxon>Embryophyta</taxon>
        <taxon>Tracheophyta</taxon>
        <taxon>Spermatophyta</taxon>
        <taxon>Magnoliopsida</taxon>
        <taxon>eudicotyledons</taxon>
        <taxon>Gunneridae</taxon>
        <taxon>Pentapetalae</taxon>
        <taxon>rosids</taxon>
        <taxon>fabids</taxon>
        <taxon>Fabales</taxon>
        <taxon>Fabaceae</taxon>
        <taxon>Papilionoideae</taxon>
        <taxon>50 kb inversion clade</taxon>
        <taxon>NPAAA clade</taxon>
        <taxon>Hologalegina</taxon>
        <taxon>IRL clade</taxon>
        <taxon>Trifolieae</taxon>
        <taxon>Trifolium</taxon>
    </lineage>
</organism>
<protein>
    <submittedName>
        <fullName evidence="1">Uncharacterized protein</fullName>
    </submittedName>
</protein>
<evidence type="ECO:0000313" key="1">
    <source>
        <dbReference type="EMBL" id="CAJ2643460.1"/>
    </source>
</evidence>
<sequence length="300" mass="34948">MSLYNTPKFFKIIQNHELQNGEIRIPKKFVGKYWKGMPNPVVITLPNGVEQELFWVKHDGDIWLQKNWEKIAKFLKFGYLVIFKYIGGVSFKLKIFGIDCLEIDYSKIKFRDEQVVSDDDSVEVTKSQKKRKMKVEFDIDTSSDELFVDQTNIAGTSQTRKRASNRRIMKKKATKCSTNGIGGTSRGVTPSFKLKLTKTYATGYLFRIPCDFSRTYLKDFEGTVIMRKMGEDRIWRMDVRYDPEGDFSVVNSGWKPFCEQYNLQTRDVCKFEMTRSKPLSFAVAINPEPEGNLKKKMLQY</sequence>
<dbReference type="Proteomes" id="UP001177021">
    <property type="component" value="Unassembled WGS sequence"/>
</dbReference>
<accession>A0ACB0JGS3</accession>
<gene>
    <name evidence="1" type="ORF">MILVUS5_LOCUS12695</name>
</gene>
<proteinExistence type="predicted"/>
<keyword evidence="2" id="KW-1185">Reference proteome</keyword>
<comment type="caution">
    <text evidence="1">The sequence shown here is derived from an EMBL/GenBank/DDBJ whole genome shotgun (WGS) entry which is preliminary data.</text>
</comment>
<reference evidence="1" key="1">
    <citation type="submission" date="2023-10" db="EMBL/GenBank/DDBJ databases">
        <authorList>
            <person name="Rodriguez Cubillos JULIANA M."/>
            <person name="De Vega J."/>
        </authorList>
    </citation>
    <scope>NUCLEOTIDE SEQUENCE</scope>
</reference>